<name>A0ABM3H4M6_9MYRT</name>
<dbReference type="RefSeq" id="XP_048131552.1">
    <property type="nucleotide sequence ID" value="XM_048275595.1"/>
</dbReference>
<reference evidence="3" key="1">
    <citation type="submission" date="2025-08" db="UniProtKB">
        <authorList>
            <consortium name="RefSeq"/>
        </authorList>
    </citation>
    <scope>IDENTIFICATION</scope>
    <source>
        <tissue evidence="3">Leaf</tissue>
    </source>
</reference>
<evidence type="ECO:0000313" key="3">
    <source>
        <dbReference type="RefSeq" id="XP_048131552.1"/>
    </source>
</evidence>
<gene>
    <name evidence="3" type="primary">LOC125314119</name>
</gene>
<sequence length="229" mass="25814">MALTGSKAELLDAQKVTAELLTQQAAPPRVEPPAAPIAVKLDGKNYGGWSRVVEMYVSSKDKPGYLNGGSPEPPPTDPFFRQWKTDDSTLKGWLINSMDPALIPNFIRFPSAKAVWDSVATTFFDGFDTSQIYDLKRQISQLKQGGGSIEKYYNDLQGLGREIDFRRPNPMQFPADILRYNAIVNEDRVYIFLDGLDDRLDNVRADVTKMDPFPTIEQAYAWVGREDMR</sequence>
<dbReference type="PANTHER" id="PTHR37610:SF38">
    <property type="entry name" value="RETROTRANSPOSON COPIA-LIKE N-TERMINAL DOMAIN-CONTAINING PROTEIN"/>
    <property type="match status" value="1"/>
</dbReference>
<dbReference type="PANTHER" id="PTHR37610">
    <property type="entry name" value="CCHC-TYPE DOMAIN-CONTAINING PROTEIN"/>
    <property type="match status" value="1"/>
</dbReference>
<dbReference type="Proteomes" id="UP000827889">
    <property type="component" value="Chromosome 3"/>
</dbReference>
<dbReference type="Pfam" id="PF14244">
    <property type="entry name" value="Retrotran_gag_3"/>
    <property type="match status" value="1"/>
</dbReference>
<dbReference type="GeneID" id="125314119"/>
<accession>A0ABM3H4M6</accession>
<feature type="domain" description="Retrotransposon Copia-like N-terminal" evidence="1">
    <location>
        <begin position="37"/>
        <end position="74"/>
    </location>
</feature>
<evidence type="ECO:0000259" key="1">
    <source>
        <dbReference type="Pfam" id="PF14244"/>
    </source>
</evidence>
<evidence type="ECO:0000313" key="2">
    <source>
        <dbReference type="Proteomes" id="UP000827889"/>
    </source>
</evidence>
<proteinExistence type="predicted"/>
<protein>
    <submittedName>
        <fullName evidence="3">Uncharacterized protein LOC125314119</fullName>
    </submittedName>
</protein>
<dbReference type="InterPro" id="IPR029472">
    <property type="entry name" value="Copia-like_N"/>
</dbReference>
<keyword evidence="2" id="KW-1185">Reference proteome</keyword>
<organism evidence="2 3">
    <name type="scientific">Rhodamnia argentea</name>
    <dbReference type="NCBI Taxonomy" id="178133"/>
    <lineage>
        <taxon>Eukaryota</taxon>
        <taxon>Viridiplantae</taxon>
        <taxon>Streptophyta</taxon>
        <taxon>Embryophyta</taxon>
        <taxon>Tracheophyta</taxon>
        <taxon>Spermatophyta</taxon>
        <taxon>Magnoliopsida</taxon>
        <taxon>eudicotyledons</taxon>
        <taxon>Gunneridae</taxon>
        <taxon>Pentapetalae</taxon>
        <taxon>rosids</taxon>
        <taxon>malvids</taxon>
        <taxon>Myrtales</taxon>
        <taxon>Myrtaceae</taxon>
        <taxon>Myrtoideae</taxon>
        <taxon>Myrteae</taxon>
        <taxon>Australasian group</taxon>
        <taxon>Rhodamnia</taxon>
    </lineage>
</organism>